<feature type="transmembrane region" description="Helical" evidence="2">
    <location>
        <begin position="175"/>
        <end position="200"/>
    </location>
</feature>
<evidence type="ECO:0000313" key="5">
    <source>
        <dbReference type="Proteomes" id="UP000327013"/>
    </source>
</evidence>
<dbReference type="Pfam" id="PF05291">
    <property type="entry name" value="Bystin"/>
    <property type="match status" value="1"/>
</dbReference>
<name>A0A660KTW4_9ROSI</name>
<accession>A0A660KTW4</accession>
<protein>
    <recommendedName>
        <fullName evidence="3">Tyrosine specific protein phosphatases domain-containing protein</fullName>
    </recommendedName>
</protein>
<evidence type="ECO:0000256" key="2">
    <source>
        <dbReference type="SAM" id="Phobius"/>
    </source>
</evidence>
<gene>
    <name evidence="4" type="ORF">FH972_011268</name>
</gene>
<organism evidence="4 5">
    <name type="scientific">Carpinus fangiana</name>
    <dbReference type="NCBI Taxonomy" id="176857"/>
    <lineage>
        <taxon>Eukaryota</taxon>
        <taxon>Viridiplantae</taxon>
        <taxon>Streptophyta</taxon>
        <taxon>Embryophyta</taxon>
        <taxon>Tracheophyta</taxon>
        <taxon>Spermatophyta</taxon>
        <taxon>Magnoliopsida</taxon>
        <taxon>eudicotyledons</taxon>
        <taxon>Gunneridae</taxon>
        <taxon>Pentapetalae</taxon>
        <taxon>rosids</taxon>
        <taxon>fabids</taxon>
        <taxon>Fagales</taxon>
        <taxon>Betulaceae</taxon>
        <taxon>Carpinus</taxon>
    </lineage>
</organism>
<feature type="region of interest" description="Disordered" evidence="1">
    <location>
        <begin position="271"/>
        <end position="302"/>
    </location>
</feature>
<dbReference type="PROSITE" id="PS50056">
    <property type="entry name" value="TYR_PHOSPHATASE_2"/>
    <property type="match status" value="1"/>
</dbReference>
<dbReference type="AlphaFoldDB" id="A0A660KTW4"/>
<dbReference type="InterPro" id="IPR000387">
    <property type="entry name" value="Tyr_Pase_dom"/>
</dbReference>
<dbReference type="PANTHER" id="PTHR47216">
    <property type="match status" value="1"/>
</dbReference>
<evidence type="ECO:0000313" key="4">
    <source>
        <dbReference type="EMBL" id="KAE8038795.1"/>
    </source>
</evidence>
<feature type="transmembrane region" description="Helical" evidence="2">
    <location>
        <begin position="35"/>
        <end position="53"/>
    </location>
</feature>
<dbReference type="SUPFAM" id="SSF52799">
    <property type="entry name" value="(Phosphotyrosine protein) phosphatases II"/>
    <property type="match status" value="1"/>
</dbReference>
<feature type="transmembrane region" description="Helical" evidence="2">
    <location>
        <begin position="6"/>
        <end position="23"/>
    </location>
</feature>
<dbReference type="EMBL" id="CM017324">
    <property type="protein sequence ID" value="KAE8038795.1"/>
    <property type="molecule type" value="Genomic_DNA"/>
</dbReference>
<evidence type="ECO:0000259" key="3">
    <source>
        <dbReference type="PROSITE" id="PS50056"/>
    </source>
</evidence>
<dbReference type="OrthoDB" id="1890923at2759"/>
<keyword evidence="2" id="KW-0472">Membrane</keyword>
<keyword evidence="2" id="KW-0812">Transmembrane</keyword>
<reference evidence="4 5" key="1">
    <citation type="submission" date="2019-06" db="EMBL/GenBank/DDBJ databases">
        <title>A chromosomal-level reference genome of Carpinus fangiana (Coryloideae, Betulaceae).</title>
        <authorList>
            <person name="Yang X."/>
            <person name="Wang Z."/>
            <person name="Zhang L."/>
            <person name="Hao G."/>
            <person name="Liu J."/>
            <person name="Yang Y."/>
        </authorList>
    </citation>
    <scope>NUCLEOTIDE SEQUENCE [LARGE SCALE GENOMIC DNA]</scope>
    <source>
        <strain evidence="4">Cfa_2016G</strain>
        <tissue evidence="4">Leaf</tissue>
    </source>
</reference>
<dbReference type="InterPro" id="IPR000340">
    <property type="entry name" value="Dual-sp_phosphatase_cat-dom"/>
</dbReference>
<dbReference type="GO" id="GO:0016791">
    <property type="term" value="F:phosphatase activity"/>
    <property type="evidence" value="ECO:0007669"/>
    <property type="project" value="UniProtKB-ARBA"/>
</dbReference>
<evidence type="ECO:0000256" key="1">
    <source>
        <dbReference type="SAM" id="MobiDB-lite"/>
    </source>
</evidence>
<dbReference type="CDD" id="cd14527">
    <property type="entry name" value="DSP_bac"/>
    <property type="match status" value="1"/>
</dbReference>
<dbReference type="InterPro" id="IPR020422">
    <property type="entry name" value="TYR_PHOSPHATASE_DUAL_dom"/>
</dbReference>
<dbReference type="Gene3D" id="3.90.190.10">
    <property type="entry name" value="Protein tyrosine phosphatase superfamily"/>
    <property type="match status" value="1"/>
</dbReference>
<dbReference type="PANTHER" id="PTHR47216:SF4">
    <property type="entry name" value="OS01G0859400 PROTEIN"/>
    <property type="match status" value="1"/>
</dbReference>
<dbReference type="InterPro" id="IPR007955">
    <property type="entry name" value="Bystin"/>
</dbReference>
<dbReference type="Pfam" id="PF00782">
    <property type="entry name" value="DSPc"/>
    <property type="match status" value="1"/>
</dbReference>
<dbReference type="SMART" id="SM00195">
    <property type="entry name" value="DSPc"/>
    <property type="match status" value="1"/>
</dbReference>
<keyword evidence="5" id="KW-1185">Reference proteome</keyword>
<feature type="domain" description="Tyrosine specific protein phosphatases" evidence="3">
    <location>
        <begin position="156"/>
        <end position="225"/>
    </location>
</feature>
<sequence>MGLGISVLIGFKAAVMFLFFAYLRSYGFTLLSMPFLYTSLISLLISIASHPSVDLPMLLGKNPDGSFSIWSIIMFSPYLNFVRAFSALRRLGSGEAPYTEICEGLYVGGWPSSPDKLPPGNPAVVDCTCELPRRMEFSGHAYLCIPTWDTRSPQPAAIEAAVQWACRKRAQNRPVFIHCAYGHGRSVAVMCALLVALGVVEDWKNAERLIQERRPYIRMNALHRKALEEWSEDRISSPMKSRERDMSSVILSNSSGFWLVFDRMAKKRSRQLNPQPFLGDDDASVASKKRSKSPKQHQVEEKLISSGMSSKILKEALAQQREIQDEAEGRDSNDSNSLVFAQGFTEAEEVQDDIDEFAGFSETQSQFGAYDEIDEEDERVLEAFLRKDAGPQCTLADIIVEKIKQKDAKAASEMRPLPKLDNSIIDLYKGVCKLLRSYIACKIPKAFKHIPSMQLWEDVLYLTEPENWSPNALYQSTRIFASNLGAKKAECFYRLVLLPRVREDIRKNQRLHFALYQALKKSLYKPAAFF</sequence>
<dbReference type="Proteomes" id="UP000327013">
    <property type="component" value="Chromosome 4"/>
</dbReference>
<feature type="transmembrane region" description="Helical" evidence="2">
    <location>
        <begin position="65"/>
        <end position="82"/>
    </location>
</feature>
<proteinExistence type="predicted"/>
<keyword evidence="2" id="KW-1133">Transmembrane helix</keyword>
<dbReference type="InterPro" id="IPR029021">
    <property type="entry name" value="Prot-tyrosine_phosphatase-like"/>
</dbReference>